<reference evidence="1" key="2">
    <citation type="journal article" date="2019" name="Mol. Phylogenet. Evol.">
        <title>Reassessment of the classification of bryopsidales (chlorophyta) based on chloroplast phylogenomic analyses.</title>
        <authorList>
            <person name="Cremen M.C."/>
            <person name="Leliaert F."/>
            <person name="West J."/>
            <person name="Lam D.W."/>
            <person name="Shimada S."/>
            <person name="Lopez-Bautista J.M."/>
            <person name="Verbruggen H."/>
        </authorList>
    </citation>
    <scope>NUCLEOTIDE SEQUENCE</scope>
</reference>
<dbReference type="GeneID" id="38278990"/>
<keyword evidence="1" id="KW-0934">Plastid</keyword>
<accession>A0A386B0B8</accession>
<keyword evidence="1" id="KW-0150">Chloroplast</keyword>
<gene>
    <name evidence="1" type="primary">orf121</name>
</gene>
<evidence type="ECO:0000313" key="1">
    <source>
        <dbReference type="EMBL" id="AYC65137.1"/>
    </source>
</evidence>
<protein>
    <submittedName>
        <fullName evidence="1">Uncharacterized protein</fullName>
    </submittedName>
</protein>
<sequence>MSQITVNLNIDPRQKQNLESISCYRKICLSKNKKLVGLTAAIAIRKTMAIYSTLDEQIIKNDFNDLLINTSGPATRSPRLQAIINNSSKFRAHRRNLMLKTGFPWGKPSYFLSSKFGELGP</sequence>
<name>A0A386B0B8_9CHLO</name>
<dbReference type="EMBL" id="MH591106">
    <property type="protein sequence ID" value="AYC65137.1"/>
    <property type="molecule type" value="Genomic_DNA"/>
</dbReference>
<dbReference type="AlphaFoldDB" id="A0A386B0B8"/>
<dbReference type="RefSeq" id="YP_009519202.1">
    <property type="nucleotide sequence ID" value="NC_039523.1"/>
</dbReference>
<geneLocation type="chloroplast" evidence="1"/>
<organism evidence="1">
    <name type="scientific">Caulerpa verticillata</name>
    <dbReference type="NCBI Taxonomy" id="177082"/>
    <lineage>
        <taxon>Eukaryota</taxon>
        <taxon>Viridiplantae</taxon>
        <taxon>Chlorophyta</taxon>
        <taxon>core chlorophytes</taxon>
        <taxon>Ulvophyceae</taxon>
        <taxon>TCBD clade</taxon>
        <taxon>Bryopsidales</taxon>
        <taxon>Halimedineae</taxon>
        <taxon>Caulerpaceae</taxon>
        <taxon>Caulerpa</taxon>
    </lineage>
</organism>
<proteinExistence type="predicted"/>
<reference evidence="1" key="1">
    <citation type="submission" date="2018-07" db="EMBL/GenBank/DDBJ databases">
        <authorList>
            <person name="Quirk P.G."/>
            <person name="Krulwich T.A."/>
        </authorList>
    </citation>
    <scope>NUCLEOTIDE SEQUENCE</scope>
</reference>